<dbReference type="Proteomes" id="UP000295510">
    <property type="component" value="Unassembled WGS sequence"/>
</dbReference>
<feature type="transmembrane region" description="Helical" evidence="6">
    <location>
        <begin position="436"/>
        <end position="454"/>
    </location>
</feature>
<evidence type="ECO:0000256" key="4">
    <source>
        <dbReference type="ARBA" id="ARBA00022989"/>
    </source>
</evidence>
<evidence type="ECO:0000256" key="2">
    <source>
        <dbReference type="ARBA" id="ARBA00022448"/>
    </source>
</evidence>
<keyword evidence="4 6" id="KW-1133">Transmembrane helix</keyword>
<feature type="transmembrane region" description="Helical" evidence="6">
    <location>
        <begin position="374"/>
        <end position="393"/>
    </location>
</feature>
<evidence type="ECO:0000313" key="9">
    <source>
        <dbReference type="Proteomes" id="UP000295510"/>
    </source>
</evidence>
<feature type="transmembrane region" description="Helical" evidence="6">
    <location>
        <begin position="116"/>
        <end position="148"/>
    </location>
</feature>
<keyword evidence="9" id="KW-1185">Reference proteome</keyword>
<evidence type="ECO:0000256" key="6">
    <source>
        <dbReference type="SAM" id="Phobius"/>
    </source>
</evidence>
<dbReference type="GO" id="GO:0015141">
    <property type="term" value="F:succinate transmembrane transporter activity"/>
    <property type="evidence" value="ECO:0007669"/>
    <property type="project" value="UniProtKB-ARBA"/>
</dbReference>
<evidence type="ECO:0000256" key="5">
    <source>
        <dbReference type="ARBA" id="ARBA00023136"/>
    </source>
</evidence>
<dbReference type="PROSITE" id="PS01271">
    <property type="entry name" value="NA_SULFATE"/>
    <property type="match status" value="1"/>
</dbReference>
<feature type="transmembrane region" description="Helical" evidence="6">
    <location>
        <begin position="257"/>
        <end position="277"/>
    </location>
</feature>
<accession>A0A4R6TY29</accession>
<dbReference type="EMBL" id="SNYL01000020">
    <property type="protein sequence ID" value="TDQ38818.1"/>
    <property type="molecule type" value="Genomic_DNA"/>
</dbReference>
<gene>
    <name evidence="8" type="ORF">DFR43_12024</name>
</gene>
<evidence type="ECO:0000256" key="1">
    <source>
        <dbReference type="ARBA" id="ARBA00004141"/>
    </source>
</evidence>
<dbReference type="NCBIfam" id="TIGR00785">
    <property type="entry name" value="dass"/>
    <property type="match status" value="1"/>
</dbReference>
<sequence length="456" mass="47422">MSAPRSAWTLLGCVAFAAAVVALTPETGQLRAGLGLFALIGSLWMTQALHLSFTALLVPLLAVLAGVLTVRDALAAFAQPVIFLFLGGFALAAALSRHGLDQALALAMMRLARGRAVLAVLMLFGLTALLSMWLSNTATAAMMLPLALGLLPHRQPEQAEPPVDQRTRAFVLLGLAYSASIGGMGTLVGSPPNAIAAAQAGIGFAQWLTIGLPLVALLLPLMIALLFLGLRPQWRAVSAPSPQPTPAEPWRWTRERVLTLGIFALTVTGWVLGAPLARALGVQADMDTLVALAAIALLGATGVLRWPDLERQTQWGVLLLFGGGLTLSQVMSTTGGSDYLAQTLIQWVADAPMLLVVLALVAFVVLLTELVSNTASAALIIPIAMSMAAAWGLSPVTVAAAVALSASCAFMLPVATPPNAIVFGSGGVTQQTMMRMGMGLNILAIALITLWVAWLG</sequence>
<feature type="transmembrane region" description="Helical" evidence="6">
    <location>
        <begin position="399"/>
        <end position="424"/>
    </location>
</feature>
<reference evidence="8 9" key="1">
    <citation type="submission" date="2019-03" db="EMBL/GenBank/DDBJ databases">
        <title>Genomic Encyclopedia of Type Strains, Phase IV (KMG-IV): sequencing the most valuable type-strain genomes for metagenomic binning, comparative biology and taxonomic classification.</title>
        <authorList>
            <person name="Goeker M."/>
        </authorList>
    </citation>
    <scope>NUCLEOTIDE SEQUENCE [LARGE SCALE GENOMIC DNA]</scope>
    <source>
        <strain evidence="8 9">DSM 19605</strain>
    </source>
</reference>
<proteinExistence type="predicted"/>
<dbReference type="OrthoDB" id="9766267at2"/>
<comment type="subcellular location">
    <subcellularLocation>
        <location evidence="1">Membrane</location>
        <topology evidence="1">Multi-pass membrane protein</topology>
    </subcellularLocation>
</comment>
<evidence type="ECO:0000256" key="3">
    <source>
        <dbReference type="ARBA" id="ARBA00022692"/>
    </source>
</evidence>
<evidence type="ECO:0000313" key="8">
    <source>
        <dbReference type="EMBL" id="TDQ38818.1"/>
    </source>
</evidence>
<feature type="transmembrane region" description="Helical" evidence="6">
    <location>
        <begin position="313"/>
        <end position="332"/>
    </location>
</feature>
<feature type="transmembrane region" description="Helical" evidence="6">
    <location>
        <begin position="46"/>
        <end position="67"/>
    </location>
</feature>
<keyword evidence="5 6" id="KW-0472">Membrane</keyword>
<dbReference type="Pfam" id="PF03600">
    <property type="entry name" value="CitMHS"/>
    <property type="match status" value="1"/>
</dbReference>
<dbReference type="GO" id="GO:0005886">
    <property type="term" value="C:plasma membrane"/>
    <property type="evidence" value="ECO:0007669"/>
    <property type="project" value="TreeGrafter"/>
</dbReference>
<dbReference type="RefSeq" id="WP_133599251.1">
    <property type="nucleotide sequence ID" value="NZ_SNYL01000020.1"/>
</dbReference>
<dbReference type="InterPro" id="IPR031312">
    <property type="entry name" value="Na/sul_symport_CS"/>
</dbReference>
<feature type="domain" description="Citrate transporter-like" evidence="7">
    <location>
        <begin position="43"/>
        <end position="403"/>
    </location>
</feature>
<feature type="transmembrane region" description="Helical" evidence="6">
    <location>
        <begin position="74"/>
        <end position="96"/>
    </location>
</feature>
<protein>
    <submittedName>
        <fullName evidence="8">Sodium-dependent dicarboxylate transporter 2/3/5</fullName>
    </submittedName>
</protein>
<name>A0A4R6TY29_9BURK</name>
<evidence type="ECO:0000259" key="7">
    <source>
        <dbReference type="Pfam" id="PF03600"/>
    </source>
</evidence>
<feature type="transmembrane region" description="Helical" evidence="6">
    <location>
        <begin position="344"/>
        <end position="367"/>
    </location>
</feature>
<comment type="caution">
    <text evidence="8">The sequence shown here is derived from an EMBL/GenBank/DDBJ whole genome shotgun (WGS) entry which is preliminary data.</text>
</comment>
<keyword evidence="3 6" id="KW-0812">Transmembrane</keyword>
<dbReference type="InterPro" id="IPR001898">
    <property type="entry name" value="SLC13A/DASS"/>
</dbReference>
<feature type="transmembrane region" description="Helical" evidence="6">
    <location>
        <begin position="207"/>
        <end position="228"/>
    </location>
</feature>
<dbReference type="PANTHER" id="PTHR10283">
    <property type="entry name" value="SOLUTE CARRIER FAMILY 13 MEMBER"/>
    <property type="match status" value="1"/>
</dbReference>
<feature type="transmembrane region" description="Helical" evidence="6">
    <location>
        <begin position="169"/>
        <end position="187"/>
    </location>
</feature>
<dbReference type="AlphaFoldDB" id="A0A4R6TY29"/>
<organism evidence="8 9">
    <name type="scientific">Tepidicella xavieri</name>
    <dbReference type="NCBI Taxonomy" id="360241"/>
    <lineage>
        <taxon>Bacteria</taxon>
        <taxon>Pseudomonadati</taxon>
        <taxon>Pseudomonadota</taxon>
        <taxon>Betaproteobacteria</taxon>
        <taxon>Burkholderiales</taxon>
        <taxon>Tepidicella</taxon>
    </lineage>
</organism>
<feature type="transmembrane region" description="Helical" evidence="6">
    <location>
        <begin position="289"/>
        <end position="306"/>
    </location>
</feature>
<keyword evidence="2" id="KW-0813">Transport</keyword>
<dbReference type="PANTHER" id="PTHR10283:SF82">
    <property type="entry name" value="SOLUTE CARRIER FAMILY 13 MEMBER 2"/>
    <property type="match status" value="1"/>
</dbReference>
<dbReference type="InterPro" id="IPR004680">
    <property type="entry name" value="Cit_transptr-like_dom"/>
</dbReference>